<dbReference type="eggNOG" id="COG5263">
    <property type="taxonomic scope" value="Bacteria"/>
</dbReference>
<evidence type="ECO:0000259" key="2">
    <source>
        <dbReference type="SMART" id="SM00060"/>
    </source>
</evidence>
<keyword evidence="1" id="KW-0732">Signal</keyword>
<dbReference type="RefSeq" id="WP_002851899.1">
    <property type="nucleotide sequence ID" value="NZ_ADKM02000119.1"/>
</dbReference>
<dbReference type="EMBL" id="ADKM02000119">
    <property type="protein sequence ID" value="EGC01945.1"/>
    <property type="molecule type" value="Genomic_DNA"/>
</dbReference>
<proteinExistence type="predicted"/>
<comment type="caution">
    <text evidence="3">The sequence shown here is derived from an EMBL/GenBank/DDBJ whole genome shotgun (WGS) entry which is preliminary data.</text>
</comment>
<sequence>MTENKNWKKIVSGMMALTLVAGTVPANVGGFLTGGTAIVASAEGENIDDNELGNVDIEVSEDEWEYSRCMWYEDEEQEYVALFVFTKGTERENVAGVVTKEVIEPTCEKVGKTVYTAVATFEDKTVSDYKEINIVPATGHKWQTPTYDFTQDDSVCTATCICENGDHPKEEVVNGKFSEVKPATVSAEGVGQYVFEFEDPVFEKQIKEVTIPKLTPVYGEPEYKWSDDYKTATATLPCENGTEADAIVEKVDTTSFVAEGDEATCTKNGKTTYTAVFKDQRFETQTITVDDIEATGHTYEAPVWKWDDNTKTAVATFYCINDDDQTDADADDITKEYIVEPTCEEGGSAIYTATVIFEGETYTDSKEYEEEAKGHNWVPTWHWDENNSAVAHFKCSDHEKPIYGAALAEVEEEVHPSSCTEQGYIEYTASVEYDGKLYVCDEEHKVELPLADHEFADPEYVWTETEDGLKCTATRTCKNCDETETEEAVVEYKVEKEATVREEGKGVYTAKFENAEFKTQINEVPIAKLEAKYADPVYTWNEDHTECYAVSECLNGDVDDNIEEYGVVTSKVTREATCSKMGETTYYATFENAAFTTVSESIDNIDMIDHEYGVATWSWIPNDDGTYTATMKKTCVKCGDTITYDAEVTSETVGDKIIYTAIAEVDGVKIASTMEKIIDVDKTPDITFEKGDGCVKLTWTAVEGAEKYGIVAYQNGSWTLLNQGYPTSYVLNGLKAGNEYKVAVIAMFDGQWNMDFSNAITVTPNDAAAKYPIVENIEYNEEFHQFRLSWNAVEGAQQYGIAVKLAGKWKVQAYTDKTTFTSPKLRAGSSYEMLVCAKVNGKWDLGAMNSRIFTVTIK</sequence>
<accession>E9SFK5</accession>
<evidence type="ECO:0000313" key="3">
    <source>
        <dbReference type="EMBL" id="EGC01945.1"/>
    </source>
</evidence>
<dbReference type="SUPFAM" id="SSF49265">
    <property type="entry name" value="Fibronectin type III"/>
    <property type="match status" value="1"/>
</dbReference>
<dbReference type="InterPro" id="IPR036116">
    <property type="entry name" value="FN3_sf"/>
</dbReference>
<dbReference type="CDD" id="cd00063">
    <property type="entry name" value="FN3"/>
    <property type="match status" value="1"/>
</dbReference>
<name>E9SFK5_RUMAL</name>
<dbReference type="SMART" id="SM00060">
    <property type="entry name" value="FN3"/>
    <property type="match status" value="2"/>
</dbReference>
<gene>
    <name evidence="3" type="ORF">CUS_4476</name>
</gene>
<dbReference type="Proteomes" id="UP000004259">
    <property type="component" value="Unassembled WGS sequence"/>
</dbReference>
<dbReference type="OrthoDB" id="1814047at2"/>
<keyword evidence="4" id="KW-1185">Reference proteome</keyword>
<organism evidence="3 4">
    <name type="scientific">Ruminococcus albus 8</name>
    <dbReference type="NCBI Taxonomy" id="246199"/>
    <lineage>
        <taxon>Bacteria</taxon>
        <taxon>Bacillati</taxon>
        <taxon>Bacillota</taxon>
        <taxon>Clostridia</taxon>
        <taxon>Eubacteriales</taxon>
        <taxon>Oscillospiraceae</taxon>
        <taxon>Ruminococcus</taxon>
    </lineage>
</organism>
<feature type="chain" id="PRO_5038834944" description="Fibronectin type-III domain-containing protein" evidence="1">
    <location>
        <begin position="27"/>
        <end position="858"/>
    </location>
</feature>
<dbReference type="InterPro" id="IPR003961">
    <property type="entry name" value="FN3_dom"/>
</dbReference>
<dbReference type="Gene3D" id="2.60.40.10">
    <property type="entry name" value="Immunoglobulins"/>
    <property type="match status" value="1"/>
</dbReference>
<feature type="signal peptide" evidence="1">
    <location>
        <begin position="1"/>
        <end position="26"/>
    </location>
</feature>
<evidence type="ECO:0000256" key="1">
    <source>
        <dbReference type="SAM" id="SignalP"/>
    </source>
</evidence>
<dbReference type="STRING" id="246199.CUS_4476"/>
<reference evidence="3 4" key="1">
    <citation type="submission" date="2011-02" db="EMBL/GenBank/DDBJ databases">
        <authorList>
            <person name="Nelson K.E."/>
            <person name="Sutton G."/>
            <person name="Torralba M."/>
            <person name="Durkin S."/>
            <person name="Harkins D."/>
            <person name="Montgomery R."/>
            <person name="Ziemer C."/>
            <person name="Klaassens E."/>
            <person name="Ocuiv P."/>
            <person name="Morrison M."/>
        </authorList>
    </citation>
    <scope>NUCLEOTIDE SEQUENCE [LARGE SCALE GENOMIC DNA]</scope>
    <source>
        <strain evidence="3 4">8</strain>
    </source>
</reference>
<dbReference type="InterPro" id="IPR013783">
    <property type="entry name" value="Ig-like_fold"/>
</dbReference>
<protein>
    <recommendedName>
        <fullName evidence="2">Fibronectin type-III domain-containing protein</fullName>
    </recommendedName>
</protein>
<dbReference type="eggNOG" id="COG2931">
    <property type="taxonomic scope" value="Bacteria"/>
</dbReference>
<dbReference type="AlphaFoldDB" id="E9SFK5"/>
<feature type="domain" description="Fibronectin type-III" evidence="2">
    <location>
        <begin position="766"/>
        <end position="843"/>
    </location>
</feature>
<feature type="domain" description="Fibronectin type-III" evidence="2">
    <location>
        <begin position="680"/>
        <end position="752"/>
    </location>
</feature>
<evidence type="ECO:0000313" key="4">
    <source>
        <dbReference type="Proteomes" id="UP000004259"/>
    </source>
</evidence>